<name>A0A4P7MT73_PYROR</name>
<reference evidence="2 3" key="1">
    <citation type="journal article" date="2019" name="Mol. Biol. Evol.">
        <title>Blast fungal genomes show frequent chromosomal changes, gene gains and losses, and effector gene turnover.</title>
        <authorList>
            <person name="Gomez Luciano L.B."/>
            <person name="Jason Tsai I."/>
            <person name="Chuma I."/>
            <person name="Tosa Y."/>
            <person name="Chen Y.H."/>
            <person name="Li J.Y."/>
            <person name="Li M.Y."/>
            <person name="Jade Lu M.Y."/>
            <person name="Nakayashiki H."/>
            <person name="Li W.H."/>
        </authorList>
    </citation>
    <scope>NUCLEOTIDE SEQUENCE [LARGE SCALE GENOMIC DNA]</scope>
    <source>
        <strain evidence="2">MZ5-1-6</strain>
    </source>
</reference>
<gene>
    <name evidence="2" type="ORF">PoMZ_09147</name>
</gene>
<protein>
    <submittedName>
        <fullName evidence="2">Uncharacterized protein</fullName>
    </submittedName>
</protein>
<dbReference type="EMBL" id="CP034204">
    <property type="protein sequence ID" value="QBZ53467.1"/>
    <property type="molecule type" value="Genomic_DNA"/>
</dbReference>
<evidence type="ECO:0000256" key="1">
    <source>
        <dbReference type="SAM" id="MobiDB-lite"/>
    </source>
</evidence>
<evidence type="ECO:0000313" key="3">
    <source>
        <dbReference type="Proteomes" id="UP000294847"/>
    </source>
</evidence>
<feature type="compositionally biased region" description="Polar residues" evidence="1">
    <location>
        <begin position="1"/>
        <end position="21"/>
    </location>
</feature>
<sequence>MLASRAPSQLVQFGRESSTSGAWEATPGSAPASARALVVRGQRQSAGAATETTGGGPLIGHAANTVLNDCKDWLGFVVGRRYHDSHVAVWVDYESC</sequence>
<dbReference type="AlphaFoldDB" id="A0A4P7MT73"/>
<feature type="region of interest" description="Disordered" evidence="1">
    <location>
        <begin position="1"/>
        <end position="30"/>
    </location>
</feature>
<evidence type="ECO:0000313" key="2">
    <source>
        <dbReference type="EMBL" id="QBZ53467.1"/>
    </source>
</evidence>
<accession>A0A4P7MT73</accession>
<dbReference type="Proteomes" id="UP000294847">
    <property type="component" value="Chromosome 1"/>
</dbReference>
<organism evidence="2 3">
    <name type="scientific">Pyricularia oryzae</name>
    <name type="common">Rice blast fungus</name>
    <name type="synonym">Magnaporthe oryzae</name>
    <dbReference type="NCBI Taxonomy" id="318829"/>
    <lineage>
        <taxon>Eukaryota</taxon>
        <taxon>Fungi</taxon>
        <taxon>Dikarya</taxon>
        <taxon>Ascomycota</taxon>
        <taxon>Pezizomycotina</taxon>
        <taxon>Sordariomycetes</taxon>
        <taxon>Sordariomycetidae</taxon>
        <taxon>Magnaporthales</taxon>
        <taxon>Pyriculariaceae</taxon>
        <taxon>Pyricularia</taxon>
    </lineage>
</organism>
<proteinExistence type="predicted"/>